<feature type="binding site" evidence="8">
    <location>
        <position position="55"/>
    </location>
    <ligand>
        <name>Mg(2+)</name>
        <dbReference type="ChEBI" id="CHEBI:18420"/>
    </ligand>
</feature>
<evidence type="ECO:0000256" key="4">
    <source>
        <dbReference type="ARBA" id="ARBA00022741"/>
    </source>
</evidence>
<dbReference type="HAMAP" id="MF_00336">
    <property type="entry name" value="BioD"/>
    <property type="match status" value="1"/>
</dbReference>
<feature type="binding site" evidence="8">
    <location>
        <begin position="205"/>
        <end position="207"/>
    </location>
    <ligand>
        <name>ATP</name>
        <dbReference type="ChEBI" id="CHEBI:30616"/>
    </ligand>
</feature>
<dbReference type="Pfam" id="PF13500">
    <property type="entry name" value="AAA_26"/>
    <property type="match status" value="1"/>
</dbReference>
<dbReference type="CDD" id="cd03109">
    <property type="entry name" value="DTBS"/>
    <property type="match status" value="1"/>
</dbReference>
<evidence type="ECO:0000313" key="10">
    <source>
        <dbReference type="Proteomes" id="UP000664658"/>
    </source>
</evidence>
<dbReference type="PANTHER" id="PTHR43210">
    <property type="entry name" value="DETHIOBIOTIN SYNTHETASE"/>
    <property type="match status" value="1"/>
</dbReference>
<dbReference type="GO" id="GO:0005524">
    <property type="term" value="F:ATP binding"/>
    <property type="evidence" value="ECO:0007669"/>
    <property type="project" value="UniProtKB-UniRule"/>
</dbReference>
<dbReference type="SUPFAM" id="SSF52540">
    <property type="entry name" value="P-loop containing nucleoside triphosphate hydrolases"/>
    <property type="match status" value="1"/>
</dbReference>
<dbReference type="InterPro" id="IPR004472">
    <property type="entry name" value="DTB_synth_BioD"/>
</dbReference>
<keyword evidence="3 8" id="KW-0479">Metal-binding</keyword>
<dbReference type="EC" id="6.3.3.3" evidence="8"/>
<dbReference type="KEGG" id="pshi:SAMEA2665130_1579"/>
<reference evidence="9" key="1">
    <citation type="submission" date="2021-03" db="EMBL/GenBank/DDBJ databases">
        <title>Plesiomonas shigelloides zfcc0051, isolated from zebrafish feces.</title>
        <authorList>
            <person name="Vanderhoek Z."/>
            <person name="Gaulke C."/>
        </authorList>
    </citation>
    <scope>NUCLEOTIDE SEQUENCE</scope>
    <source>
        <strain evidence="9">Zfcc0051</strain>
    </source>
</reference>
<dbReference type="GO" id="GO:0009102">
    <property type="term" value="P:biotin biosynthetic process"/>
    <property type="evidence" value="ECO:0007669"/>
    <property type="project" value="UniProtKB-UniRule"/>
</dbReference>
<comment type="catalytic activity">
    <reaction evidence="8">
        <text>(7R,8S)-7,8-diammoniononanoate + CO2 + ATP = (4R,5S)-dethiobiotin + ADP + phosphate + 3 H(+)</text>
        <dbReference type="Rhea" id="RHEA:15805"/>
        <dbReference type="ChEBI" id="CHEBI:15378"/>
        <dbReference type="ChEBI" id="CHEBI:16526"/>
        <dbReference type="ChEBI" id="CHEBI:30616"/>
        <dbReference type="ChEBI" id="CHEBI:43474"/>
        <dbReference type="ChEBI" id="CHEBI:149469"/>
        <dbReference type="ChEBI" id="CHEBI:149473"/>
        <dbReference type="ChEBI" id="CHEBI:456216"/>
        <dbReference type="EC" id="6.3.3.3"/>
    </reaction>
</comment>
<feature type="binding site" evidence="8">
    <location>
        <begin position="13"/>
        <end position="18"/>
    </location>
    <ligand>
        <name>ATP</name>
        <dbReference type="ChEBI" id="CHEBI:30616"/>
    </ligand>
</feature>
<dbReference type="EMBL" id="JAFNAA010000016">
    <property type="protein sequence ID" value="MBO1109241.1"/>
    <property type="molecule type" value="Genomic_DNA"/>
</dbReference>
<keyword evidence="4 8" id="KW-0547">Nucleotide-binding</keyword>
<dbReference type="Proteomes" id="UP000664658">
    <property type="component" value="Unassembled WGS sequence"/>
</dbReference>
<comment type="subunit">
    <text evidence="8">Homodimer.</text>
</comment>
<proteinExistence type="inferred from homology"/>
<dbReference type="GO" id="GO:0004141">
    <property type="term" value="F:dethiobiotin synthase activity"/>
    <property type="evidence" value="ECO:0007669"/>
    <property type="project" value="UniProtKB-UniRule"/>
</dbReference>
<comment type="caution">
    <text evidence="8">Lacks conserved residue(s) required for the propagation of feature annotation.</text>
</comment>
<dbReference type="FunFam" id="3.40.50.300:FF:000292">
    <property type="entry name" value="ATP-dependent dethiobiotin synthetase BioD"/>
    <property type="match status" value="1"/>
</dbReference>
<feature type="binding site" evidence="8">
    <location>
        <position position="116"/>
    </location>
    <ligand>
        <name>Mg(2+)</name>
        <dbReference type="ChEBI" id="CHEBI:18420"/>
    </ligand>
</feature>
<feature type="binding site" evidence="8">
    <location>
        <begin position="116"/>
        <end position="119"/>
    </location>
    <ligand>
        <name>ATP</name>
        <dbReference type="ChEBI" id="CHEBI:30616"/>
    </ligand>
</feature>
<evidence type="ECO:0000256" key="6">
    <source>
        <dbReference type="ARBA" id="ARBA00022840"/>
    </source>
</evidence>
<dbReference type="UniPathway" id="UPA00078">
    <property type="reaction ID" value="UER00161"/>
</dbReference>
<protein>
    <recommendedName>
        <fullName evidence="8">ATP-dependent dethiobiotin synthetase BioD</fullName>
        <ecNumber evidence="8">6.3.3.3</ecNumber>
    </recommendedName>
    <alternativeName>
        <fullName evidence="8">DTB synthetase</fullName>
        <shortName evidence="8">DTBS</shortName>
    </alternativeName>
    <alternativeName>
        <fullName evidence="8">Dethiobiotin synthase</fullName>
    </alternativeName>
</protein>
<keyword evidence="1 8" id="KW-0963">Cytoplasm</keyword>
<gene>
    <name evidence="8 9" type="primary">bioD</name>
    <name evidence="9" type="ORF">J2R62_13645</name>
</gene>
<evidence type="ECO:0000256" key="5">
    <source>
        <dbReference type="ARBA" id="ARBA00022756"/>
    </source>
</evidence>
<evidence type="ECO:0000256" key="7">
    <source>
        <dbReference type="ARBA" id="ARBA00022842"/>
    </source>
</evidence>
<dbReference type="AlphaFoldDB" id="A0A1A9AWM2"/>
<organism evidence="9 10">
    <name type="scientific">Plesiomonas shigelloides</name>
    <name type="common">Aeromonas shigelloides</name>
    <dbReference type="NCBI Taxonomy" id="703"/>
    <lineage>
        <taxon>Bacteria</taxon>
        <taxon>Pseudomonadati</taxon>
        <taxon>Pseudomonadota</taxon>
        <taxon>Gammaproteobacteria</taxon>
        <taxon>Enterobacterales</taxon>
        <taxon>Enterobacteriaceae</taxon>
        <taxon>Plesiomonas</taxon>
    </lineage>
</organism>
<keyword evidence="5 8" id="KW-0093">Biotin biosynthesis</keyword>
<dbReference type="GO" id="GO:0042803">
    <property type="term" value="F:protein homodimerization activity"/>
    <property type="evidence" value="ECO:0007669"/>
    <property type="project" value="UniProtKB-ARBA"/>
</dbReference>
<dbReference type="NCBIfam" id="TIGR00347">
    <property type="entry name" value="bioD"/>
    <property type="match status" value="1"/>
</dbReference>
<feature type="active site" evidence="8">
    <location>
        <position position="38"/>
    </location>
</feature>
<evidence type="ECO:0000256" key="2">
    <source>
        <dbReference type="ARBA" id="ARBA00022598"/>
    </source>
</evidence>
<keyword evidence="6 8" id="KW-0067">ATP-binding</keyword>
<feature type="binding site" evidence="8">
    <location>
        <position position="17"/>
    </location>
    <ligand>
        <name>Mg(2+)</name>
        <dbReference type="ChEBI" id="CHEBI:18420"/>
    </ligand>
</feature>
<comment type="pathway">
    <text evidence="8">Cofactor biosynthesis; biotin biosynthesis; biotin from 7,8-diaminononanoate: step 1/2.</text>
</comment>
<dbReference type="InterPro" id="IPR027417">
    <property type="entry name" value="P-loop_NTPase"/>
</dbReference>
<comment type="function">
    <text evidence="8">Catalyzes a mechanistically unusual reaction, the ATP-dependent insertion of CO2 between the N7 and N8 nitrogen atoms of 7,8-diaminopelargonic acid (DAPA, also called 7,8-diammoniononanoate) to form a ureido ring.</text>
</comment>
<feature type="binding site" evidence="8">
    <location>
        <position position="55"/>
    </location>
    <ligand>
        <name>ATP</name>
        <dbReference type="ChEBI" id="CHEBI:30616"/>
    </ligand>
</feature>
<evidence type="ECO:0000313" key="9">
    <source>
        <dbReference type="EMBL" id="MBO1109241.1"/>
    </source>
</evidence>
<comment type="caution">
    <text evidence="9">The sequence shown here is derived from an EMBL/GenBank/DDBJ whole genome shotgun (WGS) entry which is preliminary data.</text>
</comment>
<sequence>MSERFFITGTDTEVGKTVASRALMQAAAGMGRKVAGYKPIASGCTETAEGLRNSDALVLQQSANVELSYAQVNPIALREPASPHIAAKIDGINIEFDHLSQGLRALEQQADCVLVEGCGGWQVPVSDTQSLNEWVIAERMPVIMVVGIKLGCLNHAILTAQSIANDGLELVGWVANRVNPCLMHYAEIIQTLRCRMPAPQLGEIPYISRPEKQQLGKYIDLTPLLG</sequence>
<dbReference type="PIRSF" id="PIRSF006755">
    <property type="entry name" value="DTB_synth"/>
    <property type="match status" value="1"/>
</dbReference>
<dbReference type="Gene3D" id="3.40.50.300">
    <property type="entry name" value="P-loop containing nucleotide triphosphate hydrolases"/>
    <property type="match status" value="1"/>
</dbReference>
<evidence type="ECO:0000256" key="1">
    <source>
        <dbReference type="ARBA" id="ARBA00022490"/>
    </source>
</evidence>
<name>A0A1A9AWM2_PLESH</name>
<comment type="cofactor">
    <cofactor evidence="8">
        <name>Mg(2+)</name>
        <dbReference type="ChEBI" id="CHEBI:18420"/>
    </cofactor>
</comment>
<dbReference type="GO" id="GO:0000287">
    <property type="term" value="F:magnesium ion binding"/>
    <property type="evidence" value="ECO:0007669"/>
    <property type="project" value="UniProtKB-UniRule"/>
</dbReference>
<feature type="binding site" evidence="8">
    <location>
        <position position="42"/>
    </location>
    <ligand>
        <name>substrate</name>
    </ligand>
</feature>
<accession>A0A1A9AWM2</accession>
<comment type="subcellular location">
    <subcellularLocation>
        <location evidence="8">Cytoplasm</location>
    </subcellularLocation>
</comment>
<keyword evidence="7 8" id="KW-0460">Magnesium</keyword>
<keyword evidence="2 8" id="KW-0436">Ligase</keyword>
<evidence type="ECO:0000256" key="8">
    <source>
        <dbReference type="HAMAP-Rule" id="MF_00336"/>
    </source>
</evidence>
<evidence type="ECO:0000256" key="3">
    <source>
        <dbReference type="ARBA" id="ARBA00022723"/>
    </source>
</evidence>
<feature type="binding site" evidence="8">
    <location>
        <begin position="176"/>
        <end position="177"/>
    </location>
    <ligand>
        <name>ATP</name>
        <dbReference type="ChEBI" id="CHEBI:30616"/>
    </ligand>
</feature>
<dbReference type="PANTHER" id="PTHR43210:SF5">
    <property type="entry name" value="DETHIOBIOTIN SYNTHETASE"/>
    <property type="match status" value="1"/>
</dbReference>
<comment type="similarity">
    <text evidence="8">Belongs to the dethiobiotin synthetase family.</text>
</comment>
<dbReference type="GO" id="GO:0005829">
    <property type="term" value="C:cytosol"/>
    <property type="evidence" value="ECO:0007669"/>
    <property type="project" value="TreeGrafter"/>
</dbReference>
<dbReference type="RefSeq" id="WP_047708490.1">
    <property type="nucleotide sequence ID" value="NZ_CP027852.1"/>
</dbReference>